<dbReference type="SMART" id="SM00066">
    <property type="entry name" value="GAL4"/>
    <property type="match status" value="1"/>
</dbReference>
<dbReference type="InterPro" id="IPR001138">
    <property type="entry name" value="Zn2Cys6_DnaBD"/>
</dbReference>
<feature type="domain" description="Zn(2)-C6 fungal-type" evidence="2">
    <location>
        <begin position="22"/>
        <end position="52"/>
    </location>
</feature>
<accession>A0A2T3YQJ1</accession>
<dbReference type="PROSITE" id="PS00463">
    <property type="entry name" value="ZN2_CY6_FUNGAL_1"/>
    <property type="match status" value="1"/>
</dbReference>
<dbReference type="GO" id="GO:0001228">
    <property type="term" value="F:DNA-binding transcription activator activity, RNA polymerase II-specific"/>
    <property type="evidence" value="ECO:0007669"/>
    <property type="project" value="TreeGrafter"/>
</dbReference>
<dbReference type="Pfam" id="PF00172">
    <property type="entry name" value="Zn_clus"/>
    <property type="match status" value="1"/>
</dbReference>
<dbReference type="Gene3D" id="4.10.240.10">
    <property type="entry name" value="Zn(2)-C6 fungal-type DNA-binding domain"/>
    <property type="match status" value="1"/>
</dbReference>
<dbReference type="PANTHER" id="PTHR47784">
    <property type="entry name" value="STEROL UPTAKE CONTROL PROTEIN 2"/>
    <property type="match status" value="1"/>
</dbReference>
<dbReference type="EMBL" id="KZ679293">
    <property type="protein sequence ID" value="PTB34841.1"/>
    <property type="molecule type" value="Genomic_DNA"/>
</dbReference>
<keyword evidence="1" id="KW-0539">Nucleus</keyword>
<evidence type="ECO:0000259" key="2">
    <source>
        <dbReference type="PROSITE" id="PS50048"/>
    </source>
</evidence>
<dbReference type="GO" id="GO:0008270">
    <property type="term" value="F:zinc ion binding"/>
    <property type="evidence" value="ECO:0007669"/>
    <property type="project" value="InterPro"/>
</dbReference>
<proteinExistence type="predicted"/>
<protein>
    <recommendedName>
        <fullName evidence="2">Zn(2)-C6 fungal-type domain-containing protein</fullName>
    </recommendedName>
</protein>
<dbReference type="PROSITE" id="PS50048">
    <property type="entry name" value="ZN2_CY6_FUNGAL_2"/>
    <property type="match status" value="1"/>
</dbReference>
<dbReference type="InterPro" id="IPR053157">
    <property type="entry name" value="Sterol_Uptake_Regulator"/>
</dbReference>
<gene>
    <name evidence="3" type="ORF">M441DRAFT_85064</name>
</gene>
<dbReference type="PANTHER" id="PTHR47784:SF9">
    <property type="entry name" value="ZN(II)2CYS6 TRANSCRIPTION FACTOR (EUROFUNG)"/>
    <property type="match status" value="1"/>
</dbReference>
<dbReference type="Proteomes" id="UP000240493">
    <property type="component" value="Unassembled WGS sequence"/>
</dbReference>
<keyword evidence="4" id="KW-1185">Reference proteome</keyword>
<dbReference type="CDD" id="cd00067">
    <property type="entry name" value="GAL4"/>
    <property type="match status" value="1"/>
</dbReference>
<organism evidence="3 4">
    <name type="scientific">Trichoderma asperellum (strain ATCC 204424 / CBS 433.97 / NBRC 101777)</name>
    <dbReference type="NCBI Taxonomy" id="1042311"/>
    <lineage>
        <taxon>Eukaryota</taxon>
        <taxon>Fungi</taxon>
        <taxon>Dikarya</taxon>
        <taxon>Ascomycota</taxon>
        <taxon>Pezizomycotina</taxon>
        <taxon>Sordariomycetes</taxon>
        <taxon>Hypocreomycetidae</taxon>
        <taxon>Hypocreales</taxon>
        <taxon>Hypocreaceae</taxon>
        <taxon>Trichoderma</taxon>
    </lineage>
</organism>
<reference evidence="3 4" key="1">
    <citation type="submission" date="2016-07" db="EMBL/GenBank/DDBJ databases">
        <title>Multiple horizontal gene transfer events from other fungi enriched the ability of initially mycotrophic Trichoderma (Ascomycota) to feed on dead plant biomass.</title>
        <authorList>
            <consortium name="DOE Joint Genome Institute"/>
            <person name="Aerts A."/>
            <person name="Atanasova L."/>
            <person name="Chenthamara K."/>
            <person name="Zhang J."/>
            <person name="Grujic M."/>
            <person name="Henrissat B."/>
            <person name="Kuo A."/>
            <person name="Salamov A."/>
            <person name="Lipzen A."/>
            <person name="Labutti K."/>
            <person name="Barry K."/>
            <person name="Miao Y."/>
            <person name="Rahimi M.J."/>
            <person name="Shen Q."/>
            <person name="Grigoriev I.V."/>
            <person name="Kubicek C.P."/>
            <person name="Druzhinina I.S."/>
        </authorList>
    </citation>
    <scope>NUCLEOTIDE SEQUENCE [LARGE SCALE GENOMIC DNA]</scope>
    <source>
        <strain evidence="3 4">CBS 433.97</strain>
    </source>
</reference>
<dbReference type="OrthoDB" id="3031538at2759"/>
<dbReference type="InterPro" id="IPR036864">
    <property type="entry name" value="Zn2-C6_fun-type_DNA-bd_sf"/>
</dbReference>
<name>A0A2T3YQJ1_TRIA4</name>
<evidence type="ECO:0000313" key="3">
    <source>
        <dbReference type="EMBL" id="PTB34841.1"/>
    </source>
</evidence>
<evidence type="ECO:0000313" key="4">
    <source>
        <dbReference type="Proteomes" id="UP000240493"/>
    </source>
</evidence>
<evidence type="ECO:0000256" key="1">
    <source>
        <dbReference type="ARBA" id="ARBA00023242"/>
    </source>
</evidence>
<sequence>MDHQISPAGQKCKSKRKPSRFGCRNCKLRKLKCDETRPYCSKCRTYGVYCNFGFNVPDLQPVHQKQTKEGIVGLFNIPRPQSTVSNAIWVGDGPTYFTLDLKDQMLFNRFRYRVIHSIGGSGVIHIWETHMLQVCFTCPFLMHGTLAVAAVHERYFEMTPTHRRSLRESYHASQFTTLFSKRLSQPIREEHKDPLWAAAGAMKLWHLVNPLRPESVYRVISESFAKLHQPVPTRGINGVSVELVQLCGLDESSTRENNPFFTVAHGLSQLLEAPKGRVSLDSAMKVWSFMNNRFVVLLEMKNPVALLLLCLWYTRASESRWWIRIRAEYELPAIRTYLERYHGDNSVIQALLPSIQAISCSARVIIET</sequence>
<dbReference type="AlphaFoldDB" id="A0A2T3YQJ1"/>
<dbReference type="SUPFAM" id="SSF57701">
    <property type="entry name" value="Zn2/Cys6 DNA-binding domain"/>
    <property type="match status" value="1"/>
</dbReference>